<organism evidence="2 3">
    <name type="scientific">Mucuna pruriens</name>
    <name type="common">Velvet bean</name>
    <name type="synonym">Dolichos pruriens</name>
    <dbReference type="NCBI Taxonomy" id="157652"/>
    <lineage>
        <taxon>Eukaryota</taxon>
        <taxon>Viridiplantae</taxon>
        <taxon>Streptophyta</taxon>
        <taxon>Embryophyta</taxon>
        <taxon>Tracheophyta</taxon>
        <taxon>Spermatophyta</taxon>
        <taxon>Magnoliopsida</taxon>
        <taxon>eudicotyledons</taxon>
        <taxon>Gunneridae</taxon>
        <taxon>Pentapetalae</taxon>
        <taxon>rosids</taxon>
        <taxon>fabids</taxon>
        <taxon>Fabales</taxon>
        <taxon>Fabaceae</taxon>
        <taxon>Papilionoideae</taxon>
        <taxon>50 kb inversion clade</taxon>
        <taxon>NPAAA clade</taxon>
        <taxon>indigoferoid/millettioid clade</taxon>
        <taxon>Phaseoleae</taxon>
        <taxon>Mucuna</taxon>
    </lineage>
</organism>
<evidence type="ECO:0000313" key="3">
    <source>
        <dbReference type="Proteomes" id="UP000257109"/>
    </source>
</evidence>
<name>A0A371I311_MUCPR</name>
<protein>
    <submittedName>
        <fullName evidence="2">Uncharacterized protein</fullName>
    </submittedName>
</protein>
<dbReference type="OrthoDB" id="1744168at2759"/>
<evidence type="ECO:0000313" key="2">
    <source>
        <dbReference type="EMBL" id="RDY09408.1"/>
    </source>
</evidence>
<evidence type="ECO:0000256" key="1">
    <source>
        <dbReference type="SAM" id="MobiDB-lite"/>
    </source>
</evidence>
<dbReference type="EMBL" id="QJKJ01001058">
    <property type="protein sequence ID" value="RDY09408.1"/>
    <property type="molecule type" value="Genomic_DNA"/>
</dbReference>
<feature type="region of interest" description="Disordered" evidence="1">
    <location>
        <begin position="135"/>
        <end position="154"/>
    </location>
</feature>
<feature type="non-terminal residue" evidence="2">
    <location>
        <position position="1"/>
    </location>
</feature>
<proteinExistence type="predicted"/>
<dbReference type="Proteomes" id="UP000257109">
    <property type="component" value="Unassembled WGS sequence"/>
</dbReference>
<keyword evidence="3" id="KW-1185">Reference proteome</keyword>
<gene>
    <name evidence="2" type="ORF">CR513_06224</name>
</gene>
<dbReference type="AlphaFoldDB" id="A0A371I311"/>
<accession>A0A371I311</accession>
<comment type="caution">
    <text evidence="2">The sequence shown here is derived from an EMBL/GenBank/DDBJ whole genome shotgun (WGS) entry which is preliminary data.</text>
</comment>
<reference evidence="2" key="1">
    <citation type="submission" date="2018-05" db="EMBL/GenBank/DDBJ databases">
        <title>Draft genome of Mucuna pruriens seed.</title>
        <authorList>
            <person name="Nnadi N.E."/>
            <person name="Vos R."/>
            <person name="Hasami M.H."/>
            <person name="Devisetty U.K."/>
            <person name="Aguiy J.C."/>
        </authorList>
    </citation>
    <scope>NUCLEOTIDE SEQUENCE [LARGE SCALE GENOMIC DNA]</scope>
    <source>
        <strain evidence="2">JCA_2017</strain>
    </source>
</reference>
<sequence>MEDESSSKGSTLILGKPFLMRTRTKIDMHPRTLSMEFGDNMVQFSIFEAMKHPTKNHSCHSGLSTFSEFSDFANFAYVTDLADFECTCDGEVVEFIASQPPSPFIMQPPALELKPLPKHLKYAYLKDYQKLSDTIRGGSPTNEAAIEATKPHHS</sequence>